<evidence type="ECO:0000313" key="12">
    <source>
        <dbReference type="Proteomes" id="UP000694523"/>
    </source>
</evidence>
<evidence type="ECO:0000256" key="4">
    <source>
        <dbReference type="ARBA" id="ARBA00022454"/>
    </source>
</evidence>
<evidence type="ECO:0000313" key="11">
    <source>
        <dbReference type="Ensembl" id="ENSNMLP00000042493.1"/>
    </source>
</evidence>
<dbReference type="InterPro" id="IPR008685">
    <property type="entry name" value="Centromere_Mis12"/>
</dbReference>
<dbReference type="Pfam" id="PF05859">
    <property type="entry name" value="Mis12"/>
    <property type="match status" value="1"/>
</dbReference>
<keyword evidence="12" id="KW-1185">Reference proteome</keyword>
<evidence type="ECO:0000256" key="6">
    <source>
        <dbReference type="ARBA" id="ARBA00022776"/>
    </source>
</evidence>
<reference evidence="11" key="2">
    <citation type="submission" date="2025-09" db="UniProtKB">
        <authorList>
            <consortium name="Ensembl"/>
        </authorList>
    </citation>
    <scope>IDENTIFICATION</scope>
</reference>
<dbReference type="GO" id="GO:0000070">
    <property type="term" value="P:mitotic sister chromatid segregation"/>
    <property type="evidence" value="ECO:0007669"/>
    <property type="project" value="TreeGrafter"/>
</dbReference>
<dbReference type="GO" id="GO:0000444">
    <property type="term" value="C:MIS12/MIND type complex"/>
    <property type="evidence" value="ECO:0007669"/>
    <property type="project" value="TreeGrafter"/>
</dbReference>
<dbReference type="Ensembl" id="ENSNMLT00000047202.1">
    <property type="protein sequence ID" value="ENSNMLP00000042493.1"/>
    <property type="gene ID" value="ENSNMLG00000025898.1"/>
</dbReference>
<keyword evidence="9" id="KW-0131">Cell cycle</keyword>
<comment type="subcellular location">
    <subcellularLocation>
        <location evidence="1">Chromosome</location>
        <location evidence="1">Centromere</location>
        <location evidence="1">Kinetochore</location>
    </subcellularLocation>
</comment>
<name>A0A8C6UVW6_9GOBI</name>
<keyword evidence="10" id="KW-0137">Centromere</keyword>
<dbReference type="GO" id="GO:0051301">
    <property type="term" value="P:cell division"/>
    <property type="evidence" value="ECO:0007669"/>
    <property type="project" value="UniProtKB-KW"/>
</dbReference>
<accession>A0A8C6UVW6</accession>
<keyword evidence="8" id="KW-0175">Coiled coil</keyword>
<dbReference type="GO" id="GO:0051382">
    <property type="term" value="P:kinetochore assembly"/>
    <property type="evidence" value="ECO:0007669"/>
    <property type="project" value="TreeGrafter"/>
</dbReference>
<evidence type="ECO:0000256" key="8">
    <source>
        <dbReference type="ARBA" id="ARBA00023054"/>
    </source>
</evidence>
<dbReference type="GO" id="GO:0005634">
    <property type="term" value="C:nucleus"/>
    <property type="evidence" value="ECO:0007669"/>
    <property type="project" value="InterPro"/>
</dbReference>
<evidence type="ECO:0000256" key="9">
    <source>
        <dbReference type="ARBA" id="ARBA00023306"/>
    </source>
</evidence>
<evidence type="ECO:0000256" key="5">
    <source>
        <dbReference type="ARBA" id="ARBA00022618"/>
    </source>
</evidence>
<keyword evidence="5" id="KW-0132">Cell division</keyword>
<keyword evidence="7" id="KW-0995">Kinetochore</keyword>
<sequence length="244" mass="27778">MVGTTTRKRGRKQQFNMERETREIDICENKDENCYSPSKLHMYEAQFFGFTPQTCVLRVCNAFQDCLYDILPVVEKVCVRQLSSGGSEAEEQLRTVARECSRKLQQFLEERFRKLSERMTSLLVTRCLTVPPHVLLPEDQSHQKYPHAVQEVLRLESSIAELQSAFEAEVCARRALLAELEEQKEVERQLDEIVSWVRELQSAWVKEGEVSKGVISGSAEDGTALPIIMLITQEAVGIAQLSPA</sequence>
<evidence type="ECO:0000256" key="3">
    <source>
        <dbReference type="ARBA" id="ARBA00013793"/>
    </source>
</evidence>
<keyword evidence="4" id="KW-0158">Chromosome</keyword>
<dbReference type="AlphaFoldDB" id="A0A8C6UVW6"/>
<organism evidence="11 12">
    <name type="scientific">Neogobius melanostomus</name>
    <name type="common">round goby</name>
    <dbReference type="NCBI Taxonomy" id="47308"/>
    <lineage>
        <taxon>Eukaryota</taxon>
        <taxon>Metazoa</taxon>
        <taxon>Chordata</taxon>
        <taxon>Craniata</taxon>
        <taxon>Vertebrata</taxon>
        <taxon>Euteleostomi</taxon>
        <taxon>Actinopterygii</taxon>
        <taxon>Neopterygii</taxon>
        <taxon>Teleostei</taxon>
        <taxon>Neoteleostei</taxon>
        <taxon>Acanthomorphata</taxon>
        <taxon>Gobiaria</taxon>
        <taxon>Gobiiformes</taxon>
        <taxon>Gobioidei</taxon>
        <taxon>Gobiidae</taxon>
        <taxon>Benthophilinae</taxon>
        <taxon>Neogobiini</taxon>
        <taxon>Neogobius</taxon>
    </lineage>
</organism>
<evidence type="ECO:0000256" key="2">
    <source>
        <dbReference type="ARBA" id="ARBA00008643"/>
    </source>
</evidence>
<proteinExistence type="inferred from homology"/>
<evidence type="ECO:0000256" key="10">
    <source>
        <dbReference type="ARBA" id="ARBA00023328"/>
    </source>
</evidence>
<evidence type="ECO:0000256" key="1">
    <source>
        <dbReference type="ARBA" id="ARBA00004629"/>
    </source>
</evidence>
<dbReference type="Proteomes" id="UP000694523">
    <property type="component" value="Unplaced"/>
</dbReference>
<protein>
    <recommendedName>
        <fullName evidence="3">Protein MIS12 homolog</fullName>
    </recommendedName>
</protein>
<keyword evidence="6" id="KW-0498">Mitosis</keyword>
<comment type="similarity">
    <text evidence="2">Belongs to the mis12 family.</text>
</comment>
<reference evidence="11" key="1">
    <citation type="submission" date="2025-08" db="UniProtKB">
        <authorList>
            <consortium name="Ensembl"/>
        </authorList>
    </citation>
    <scope>IDENTIFICATION</scope>
</reference>
<dbReference type="PANTHER" id="PTHR14527">
    <property type="entry name" value="PROTEIN MIS12 HOMOLOG"/>
    <property type="match status" value="1"/>
</dbReference>
<dbReference type="PANTHER" id="PTHR14527:SF2">
    <property type="entry name" value="PROTEIN MIS12 HOMOLOG"/>
    <property type="match status" value="1"/>
</dbReference>
<evidence type="ECO:0000256" key="7">
    <source>
        <dbReference type="ARBA" id="ARBA00022838"/>
    </source>
</evidence>